<name>A0A1V3NBQ2_9GAMM</name>
<dbReference type="RefSeq" id="WP_077279928.1">
    <property type="nucleotide sequence ID" value="NZ_MVBK01000100.1"/>
</dbReference>
<proteinExistence type="predicted"/>
<keyword evidence="2" id="KW-1185">Reference proteome</keyword>
<accession>A0A1V3NBQ2</accession>
<evidence type="ECO:0000313" key="2">
    <source>
        <dbReference type="Proteomes" id="UP000189462"/>
    </source>
</evidence>
<reference evidence="1 2" key="1">
    <citation type="submission" date="2017-02" db="EMBL/GenBank/DDBJ databases">
        <title>Genomic diversity within the haloalkaliphilic genus Thioalkalivibrio.</title>
        <authorList>
            <person name="Ahn A.-C."/>
            <person name="Meier-Kolthoff J."/>
            <person name="Overmars L."/>
            <person name="Richter M."/>
            <person name="Woyke T."/>
            <person name="Sorokin D.Y."/>
            <person name="Muyzer G."/>
        </authorList>
    </citation>
    <scope>NUCLEOTIDE SEQUENCE [LARGE SCALE GENOMIC DNA]</scope>
    <source>
        <strain evidence="1 2">ALJD</strain>
    </source>
</reference>
<dbReference type="STRING" id="108003.B1C78_14790"/>
<dbReference type="OrthoDB" id="9799857at2"/>
<comment type="caution">
    <text evidence="1">The sequence shown here is derived from an EMBL/GenBank/DDBJ whole genome shotgun (WGS) entry which is preliminary data.</text>
</comment>
<dbReference type="EMBL" id="MVBK01000100">
    <property type="protein sequence ID" value="OOG22461.1"/>
    <property type="molecule type" value="Genomic_DNA"/>
</dbReference>
<organism evidence="1 2">
    <name type="scientific">Thioalkalivibrio denitrificans</name>
    <dbReference type="NCBI Taxonomy" id="108003"/>
    <lineage>
        <taxon>Bacteria</taxon>
        <taxon>Pseudomonadati</taxon>
        <taxon>Pseudomonadota</taxon>
        <taxon>Gammaproteobacteria</taxon>
        <taxon>Chromatiales</taxon>
        <taxon>Ectothiorhodospiraceae</taxon>
        <taxon>Thioalkalivibrio</taxon>
    </lineage>
</organism>
<gene>
    <name evidence="1" type="ORF">B1C78_14790</name>
</gene>
<sequence>MLWLSEVLMQNQDLESFQELLELVRQRAREGERFLSSDVKPPFPDTPPDWEERIEAAFTSPLS</sequence>
<dbReference type="Proteomes" id="UP000189462">
    <property type="component" value="Unassembled WGS sequence"/>
</dbReference>
<protein>
    <submittedName>
        <fullName evidence="1">Sulfur relay protein DsrC</fullName>
    </submittedName>
</protein>
<evidence type="ECO:0000313" key="1">
    <source>
        <dbReference type="EMBL" id="OOG22461.1"/>
    </source>
</evidence>
<dbReference type="AlphaFoldDB" id="A0A1V3NBQ2"/>